<keyword evidence="4" id="KW-0732">Signal</keyword>
<evidence type="ECO:0000256" key="2">
    <source>
        <dbReference type="PROSITE-ProRule" id="PRU00497"/>
    </source>
</evidence>
<organism evidence="5 6">
    <name type="scientific">Aedes albopictus</name>
    <name type="common">Asian tiger mosquito</name>
    <name type="synonym">Stegomyia albopicta</name>
    <dbReference type="NCBI Taxonomy" id="7160"/>
    <lineage>
        <taxon>Eukaryota</taxon>
        <taxon>Metazoa</taxon>
        <taxon>Ecdysozoa</taxon>
        <taxon>Arthropoda</taxon>
        <taxon>Hexapoda</taxon>
        <taxon>Insecta</taxon>
        <taxon>Pterygota</taxon>
        <taxon>Neoptera</taxon>
        <taxon>Endopterygota</taxon>
        <taxon>Diptera</taxon>
        <taxon>Nematocera</taxon>
        <taxon>Culicoidea</taxon>
        <taxon>Culicidae</taxon>
        <taxon>Culicinae</taxon>
        <taxon>Aedini</taxon>
        <taxon>Aedes</taxon>
        <taxon>Stegomyia</taxon>
    </lineage>
</organism>
<dbReference type="GeneID" id="109404299"/>
<feature type="region of interest" description="Disordered" evidence="3">
    <location>
        <begin position="145"/>
        <end position="178"/>
    </location>
</feature>
<evidence type="ECO:0000256" key="3">
    <source>
        <dbReference type="SAM" id="MobiDB-lite"/>
    </source>
</evidence>
<keyword evidence="1 2" id="KW-0193">Cuticle</keyword>
<evidence type="ECO:0000313" key="5">
    <source>
        <dbReference type="EnsemblMetazoa" id="AALFPA23_002889.P2964"/>
    </source>
</evidence>
<evidence type="ECO:0008006" key="7">
    <source>
        <dbReference type="Google" id="ProtNLM"/>
    </source>
</evidence>
<reference evidence="6" key="1">
    <citation type="journal article" date="2015" name="Proc. Natl. Acad. Sci. U.S.A.">
        <title>Genome sequence of the Asian Tiger mosquito, Aedes albopictus, reveals insights into its biology, genetics, and evolution.</title>
        <authorList>
            <person name="Chen X.G."/>
            <person name="Jiang X."/>
            <person name="Gu J."/>
            <person name="Xu M."/>
            <person name="Wu Y."/>
            <person name="Deng Y."/>
            <person name="Zhang C."/>
            <person name="Bonizzoni M."/>
            <person name="Dermauw W."/>
            <person name="Vontas J."/>
            <person name="Armbruster P."/>
            <person name="Huang X."/>
            <person name="Yang Y."/>
            <person name="Zhang H."/>
            <person name="He W."/>
            <person name="Peng H."/>
            <person name="Liu Y."/>
            <person name="Wu K."/>
            <person name="Chen J."/>
            <person name="Lirakis M."/>
            <person name="Topalis P."/>
            <person name="Van Leeuwen T."/>
            <person name="Hall A.B."/>
            <person name="Jiang X."/>
            <person name="Thorpe C."/>
            <person name="Mueller R.L."/>
            <person name="Sun C."/>
            <person name="Waterhouse R.M."/>
            <person name="Yan G."/>
            <person name="Tu Z.J."/>
            <person name="Fang X."/>
            <person name="James A.A."/>
        </authorList>
    </citation>
    <scope>NUCLEOTIDE SEQUENCE [LARGE SCALE GENOMIC DNA]</scope>
    <source>
        <strain evidence="6">Foshan</strain>
    </source>
</reference>
<dbReference type="PANTHER" id="PTHR12236">
    <property type="entry name" value="STRUCTURAL CONTITUENT OF CUTICLE"/>
    <property type="match status" value="1"/>
</dbReference>
<feature type="signal peptide" evidence="4">
    <location>
        <begin position="1"/>
        <end position="16"/>
    </location>
</feature>
<feature type="chain" id="PRO_5046607725" description="Adult cuticle protein" evidence="4">
    <location>
        <begin position="17"/>
        <end position="192"/>
    </location>
</feature>
<dbReference type="PROSITE" id="PS51155">
    <property type="entry name" value="CHIT_BIND_RR_2"/>
    <property type="match status" value="1"/>
</dbReference>
<dbReference type="Proteomes" id="UP000069940">
    <property type="component" value="Unassembled WGS sequence"/>
</dbReference>
<accession>A0ABM1XU62</accession>
<name>A0ABM1XU62_AEDAL</name>
<sequence length="192" mass="21650">MFKVVILFAFVATCLAGYDHDDWDSGAKYKFEYGVKDPHTGDHKSQWEISDGHGLKGGYTLDEPDGTKRYVQYKADKWHGFQAIVKRIGHAVHPQSYGAPFVVRQQDHHKQNGGNENGFELKQTQHQDIIGSSLNGNDLWLQSNQHQTNSQQNGWSDERGSTGSNYNQNNGWKNGGGELLATSYANQKTYHH</sequence>
<dbReference type="InterPro" id="IPR031311">
    <property type="entry name" value="CHIT_BIND_RR_consensus"/>
</dbReference>
<feature type="compositionally biased region" description="Polar residues" evidence="3">
    <location>
        <begin position="161"/>
        <end position="172"/>
    </location>
</feature>
<dbReference type="PROSITE" id="PS00233">
    <property type="entry name" value="CHIT_BIND_RR_1"/>
    <property type="match status" value="1"/>
</dbReference>
<evidence type="ECO:0000256" key="1">
    <source>
        <dbReference type="ARBA" id="ARBA00022460"/>
    </source>
</evidence>
<keyword evidence="6" id="KW-1185">Reference proteome</keyword>
<evidence type="ECO:0000313" key="6">
    <source>
        <dbReference type="Proteomes" id="UP000069940"/>
    </source>
</evidence>
<reference evidence="5" key="2">
    <citation type="submission" date="2025-05" db="UniProtKB">
        <authorList>
            <consortium name="EnsemblMetazoa"/>
        </authorList>
    </citation>
    <scope>IDENTIFICATION</scope>
    <source>
        <strain evidence="5">Foshan</strain>
    </source>
</reference>
<evidence type="ECO:0000256" key="4">
    <source>
        <dbReference type="SAM" id="SignalP"/>
    </source>
</evidence>
<dbReference type="RefSeq" id="XP_019532678.3">
    <property type="nucleotide sequence ID" value="XM_019677133.3"/>
</dbReference>
<dbReference type="Pfam" id="PF00379">
    <property type="entry name" value="Chitin_bind_4"/>
    <property type="match status" value="1"/>
</dbReference>
<protein>
    <recommendedName>
        <fullName evidence="7">Adult cuticle protein</fullName>
    </recommendedName>
</protein>
<dbReference type="PANTHER" id="PTHR12236:SF76">
    <property type="entry name" value="ADULT-SPECIFIC CUTICULAR PROTEIN ACP-20-LIKE PROTEIN"/>
    <property type="match status" value="1"/>
</dbReference>
<proteinExistence type="predicted"/>
<dbReference type="EnsemblMetazoa" id="AALFPA23_002889.R2964">
    <property type="protein sequence ID" value="AALFPA23_002889.P2964"/>
    <property type="gene ID" value="AALFPA23_002889"/>
</dbReference>
<dbReference type="InterPro" id="IPR000618">
    <property type="entry name" value="Insect_cuticle"/>
</dbReference>
<dbReference type="InterPro" id="IPR051217">
    <property type="entry name" value="Insect_Cuticle_Struc_Prot"/>
</dbReference>
<dbReference type="PRINTS" id="PR00947">
    <property type="entry name" value="CUTICLE"/>
</dbReference>